<dbReference type="Pfam" id="PF22725">
    <property type="entry name" value="GFO_IDH_MocA_C3"/>
    <property type="match status" value="1"/>
</dbReference>
<sequence>MGYGSIGKRHARLLGEAGHDVHIVSSQALPTGLRGYPTLAEASAFLRQADLVLLASVTARHQADLSALLELGYRGPVLVEKPLFDRAPTETPPPEGMQVSVAYNLRFHPVIRALRATLKGKRLRAAMLCAGQHLAQWRPGRTVTSTYSAHRDQGGGVVRDLSHEIDLARHLFGPLSLQASHSARVSEITVDSEDIAIAVMRTPNCPFVSVEIDYLDLQPRRQIRVLTDDETIEADLIRGMLSVNGVATQIPLPPDESYRLMHDAALDLDNGVLCSWQEGLETVTLIDKIAPHA</sequence>
<evidence type="ECO:0000313" key="3">
    <source>
        <dbReference type="EMBL" id="VFR76288.1"/>
    </source>
</evidence>
<accession>A0A484XYS3</accession>
<reference evidence="5" key="1">
    <citation type="submission" date="2019-03" db="EMBL/GenBank/DDBJ databases">
        <authorList>
            <person name="Danneels B."/>
        </authorList>
    </citation>
    <scope>NUCLEOTIDE SEQUENCE</scope>
</reference>
<dbReference type="InterPro" id="IPR036291">
    <property type="entry name" value="NAD(P)-bd_dom_sf"/>
</dbReference>
<dbReference type="EMBL" id="CAADII010000013">
    <property type="protein sequence ID" value="VFR53641.1"/>
    <property type="molecule type" value="Genomic_DNA"/>
</dbReference>
<dbReference type="Gene3D" id="3.30.360.10">
    <property type="entry name" value="Dihydrodipicolinate Reductase, domain 2"/>
    <property type="match status" value="1"/>
</dbReference>
<dbReference type="EMBL" id="CAADIZ010000049">
    <property type="protein sequence ID" value="VFS28991.1"/>
    <property type="molecule type" value="Genomic_DNA"/>
</dbReference>
<dbReference type="InterPro" id="IPR055170">
    <property type="entry name" value="GFO_IDH_MocA-like_dom"/>
</dbReference>
<dbReference type="EMBL" id="CAADIP010000053">
    <property type="protein sequence ID" value="VFR97443.1"/>
    <property type="molecule type" value="Genomic_DNA"/>
</dbReference>
<organism evidence="5">
    <name type="scientific">plant metagenome</name>
    <dbReference type="NCBI Taxonomy" id="1297885"/>
    <lineage>
        <taxon>unclassified sequences</taxon>
        <taxon>metagenomes</taxon>
        <taxon>organismal metagenomes</taxon>
    </lineage>
</organism>
<gene>
    <name evidence="2" type="ORF">BRI6_0605</name>
    <name evidence="3" type="ORF">BRI9_0662</name>
    <name evidence="4" type="ORF">IVO3_0661</name>
    <name evidence="5" type="ORF">RAN7_0601</name>
</gene>
<dbReference type="SUPFAM" id="SSF51735">
    <property type="entry name" value="NAD(P)-binding Rossmann-fold domains"/>
    <property type="match status" value="1"/>
</dbReference>
<dbReference type="InterPro" id="IPR051450">
    <property type="entry name" value="Gfo/Idh/MocA_Oxidoreductases"/>
</dbReference>
<dbReference type="Gene3D" id="3.40.50.720">
    <property type="entry name" value="NAD(P)-binding Rossmann-like Domain"/>
    <property type="match status" value="1"/>
</dbReference>
<proteinExistence type="predicted"/>
<dbReference type="AlphaFoldDB" id="A0A484XYS3"/>
<evidence type="ECO:0000313" key="5">
    <source>
        <dbReference type="EMBL" id="VFS28991.1"/>
    </source>
</evidence>
<evidence type="ECO:0000259" key="1">
    <source>
        <dbReference type="Pfam" id="PF22725"/>
    </source>
</evidence>
<evidence type="ECO:0000313" key="4">
    <source>
        <dbReference type="EMBL" id="VFR97443.1"/>
    </source>
</evidence>
<feature type="domain" description="GFO/IDH/MocA-like oxidoreductase" evidence="1">
    <location>
        <begin position="132"/>
        <end position="232"/>
    </location>
</feature>
<evidence type="ECO:0000313" key="2">
    <source>
        <dbReference type="EMBL" id="VFR53641.1"/>
    </source>
</evidence>
<dbReference type="EMBL" id="CAADIK010000040">
    <property type="protein sequence ID" value="VFR76288.1"/>
    <property type="molecule type" value="Genomic_DNA"/>
</dbReference>
<name>A0A484XYS3_9ZZZZ</name>
<dbReference type="SUPFAM" id="SSF55347">
    <property type="entry name" value="Glyceraldehyde-3-phosphate dehydrogenase-like, C-terminal domain"/>
    <property type="match status" value="1"/>
</dbReference>
<dbReference type="PANTHER" id="PTHR43377:SF1">
    <property type="entry name" value="BILIVERDIN REDUCTASE A"/>
    <property type="match status" value="1"/>
</dbReference>
<dbReference type="PANTHER" id="PTHR43377">
    <property type="entry name" value="BILIVERDIN REDUCTASE A"/>
    <property type="match status" value="1"/>
</dbReference>
<protein>
    <submittedName>
        <fullName evidence="5">Legionaminic acid biosynthesis protein PtmF</fullName>
    </submittedName>
</protein>